<dbReference type="GO" id="GO:0016740">
    <property type="term" value="F:transferase activity"/>
    <property type="evidence" value="ECO:0007669"/>
    <property type="project" value="UniProtKB-KW"/>
</dbReference>
<dbReference type="PANTHER" id="PTHR30040">
    <property type="entry name" value="THIAMINE BIOSYNTHESIS LIPOPROTEIN APBE"/>
    <property type="match status" value="1"/>
</dbReference>
<evidence type="ECO:0000313" key="13">
    <source>
        <dbReference type="EMBL" id="MDZ5458410.1"/>
    </source>
</evidence>
<evidence type="ECO:0000256" key="1">
    <source>
        <dbReference type="ARBA" id="ARBA00001946"/>
    </source>
</evidence>
<dbReference type="SUPFAM" id="SSF143631">
    <property type="entry name" value="ApbE-like"/>
    <property type="match status" value="1"/>
</dbReference>
<dbReference type="EC" id="2.7.1.180" evidence="2 11"/>
<dbReference type="PANTHER" id="PTHR30040:SF2">
    <property type="entry name" value="FAD:PROTEIN FMN TRANSFERASE"/>
    <property type="match status" value="1"/>
</dbReference>
<name>A0ABU5IGZ5_9BURK</name>
<dbReference type="Proteomes" id="UP001293718">
    <property type="component" value="Unassembled WGS sequence"/>
</dbReference>
<keyword evidence="6 11" id="KW-0479">Metal-binding</keyword>
<dbReference type="Gene3D" id="3.10.520.10">
    <property type="entry name" value="ApbE-like domains"/>
    <property type="match status" value="1"/>
</dbReference>
<comment type="similarity">
    <text evidence="11">Belongs to the ApbE family.</text>
</comment>
<keyword evidence="7 11" id="KW-0274">FAD</keyword>
<evidence type="ECO:0000256" key="11">
    <source>
        <dbReference type="PIRNR" id="PIRNR006268"/>
    </source>
</evidence>
<reference evidence="13 14" key="1">
    <citation type="submission" date="2023-11" db="EMBL/GenBank/DDBJ databases">
        <title>Draft genome of Azohydromonas lata strain H1 (DSM1123), a polyhydroxyalkanoate producer.</title>
        <authorList>
            <person name="Traversa D."/>
            <person name="D'Addabbo P."/>
            <person name="Pazzani C."/>
            <person name="Manzari C."/>
            <person name="Chiara M."/>
            <person name="Scrascia M."/>
        </authorList>
    </citation>
    <scope>NUCLEOTIDE SEQUENCE [LARGE SCALE GENOMIC DNA]</scope>
    <source>
        <strain evidence="13 14">H1</strain>
    </source>
</reference>
<evidence type="ECO:0000256" key="4">
    <source>
        <dbReference type="ARBA" id="ARBA00022630"/>
    </source>
</evidence>
<evidence type="ECO:0000256" key="6">
    <source>
        <dbReference type="ARBA" id="ARBA00022723"/>
    </source>
</evidence>
<comment type="catalytic activity">
    <reaction evidence="10 11">
        <text>L-threonyl-[protein] + FAD = FMN-L-threonyl-[protein] + AMP + H(+)</text>
        <dbReference type="Rhea" id="RHEA:36847"/>
        <dbReference type="Rhea" id="RHEA-COMP:11060"/>
        <dbReference type="Rhea" id="RHEA-COMP:11061"/>
        <dbReference type="ChEBI" id="CHEBI:15378"/>
        <dbReference type="ChEBI" id="CHEBI:30013"/>
        <dbReference type="ChEBI" id="CHEBI:57692"/>
        <dbReference type="ChEBI" id="CHEBI:74257"/>
        <dbReference type="ChEBI" id="CHEBI:456215"/>
        <dbReference type="EC" id="2.7.1.180"/>
    </reaction>
</comment>
<evidence type="ECO:0000256" key="12">
    <source>
        <dbReference type="SAM" id="SignalP"/>
    </source>
</evidence>
<feature type="chain" id="PRO_5046747369" description="FAD:protein FMN transferase" evidence="12">
    <location>
        <begin position="22"/>
        <end position="322"/>
    </location>
</feature>
<dbReference type="InterPro" id="IPR003374">
    <property type="entry name" value="ApbE-like_sf"/>
</dbReference>
<proteinExistence type="inferred from homology"/>
<evidence type="ECO:0000313" key="14">
    <source>
        <dbReference type="Proteomes" id="UP001293718"/>
    </source>
</evidence>
<dbReference type="Pfam" id="PF02424">
    <property type="entry name" value="ApbE"/>
    <property type="match status" value="1"/>
</dbReference>
<dbReference type="PIRSF" id="PIRSF006268">
    <property type="entry name" value="ApbE"/>
    <property type="match status" value="1"/>
</dbReference>
<evidence type="ECO:0000256" key="10">
    <source>
        <dbReference type="ARBA" id="ARBA00048540"/>
    </source>
</evidence>
<dbReference type="EMBL" id="JAXOJX010000029">
    <property type="protein sequence ID" value="MDZ5458410.1"/>
    <property type="molecule type" value="Genomic_DNA"/>
</dbReference>
<evidence type="ECO:0000256" key="2">
    <source>
        <dbReference type="ARBA" id="ARBA00011955"/>
    </source>
</evidence>
<dbReference type="RefSeq" id="WP_322466493.1">
    <property type="nucleotide sequence ID" value="NZ_JAXOJX010000029.1"/>
</dbReference>
<keyword evidence="8 11" id="KW-0460">Magnesium</keyword>
<evidence type="ECO:0000256" key="7">
    <source>
        <dbReference type="ARBA" id="ARBA00022827"/>
    </source>
</evidence>
<evidence type="ECO:0000256" key="5">
    <source>
        <dbReference type="ARBA" id="ARBA00022679"/>
    </source>
</evidence>
<comment type="cofactor">
    <cofactor evidence="1">
        <name>Mg(2+)</name>
        <dbReference type="ChEBI" id="CHEBI:18420"/>
    </cofactor>
</comment>
<evidence type="ECO:0000256" key="8">
    <source>
        <dbReference type="ARBA" id="ARBA00022842"/>
    </source>
</evidence>
<evidence type="ECO:0000256" key="3">
    <source>
        <dbReference type="ARBA" id="ARBA00016337"/>
    </source>
</evidence>
<keyword evidence="14" id="KW-1185">Reference proteome</keyword>
<keyword evidence="12" id="KW-0732">Signal</keyword>
<organism evidence="13 14">
    <name type="scientific">Azohydromonas lata</name>
    <dbReference type="NCBI Taxonomy" id="45677"/>
    <lineage>
        <taxon>Bacteria</taxon>
        <taxon>Pseudomonadati</taxon>
        <taxon>Pseudomonadota</taxon>
        <taxon>Betaproteobacteria</taxon>
        <taxon>Burkholderiales</taxon>
        <taxon>Sphaerotilaceae</taxon>
        <taxon>Azohydromonas</taxon>
    </lineage>
</organism>
<comment type="caution">
    <text evidence="13">The sequence shown here is derived from an EMBL/GenBank/DDBJ whole genome shotgun (WGS) entry which is preliminary data.</text>
</comment>
<keyword evidence="5 11" id="KW-0808">Transferase</keyword>
<protein>
    <recommendedName>
        <fullName evidence="3 11">FAD:protein FMN transferase</fullName>
        <ecNumber evidence="2 11">2.7.1.180</ecNumber>
    </recommendedName>
    <alternativeName>
        <fullName evidence="9 11">Flavin transferase</fullName>
    </alternativeName>
</protein>
<sequence length="322" mass="34762">MQRRTLLWAALGGLPFTTARAAALPWHSRHLQGLGTHLHLQVAHAQPAQAEKALSAAQAVLHDIEAAMSLFQADSELQRLNRDGRLARPSAHLLKVLREAQWVARHSAGAFDVTVQPLWLLSEAARQAGRLPTAAERTQALSLVGWQGLKVTDQAVEFARPGMAVTLNGIAQGYAADAVRATLQAHGIEHALIDTGEFGALGRNPRGQDWTLGVEDPHRAGQLITALALDGNSLATSADNRSAFTPDHRHHHIFDPSTGDSPSGMSSITVAARSAMRADALTKVMFMAQPALIPRLAQRWQVGVLWVDKQGRWGATRSLRLA</sequence>
<evidence type="ECO:0000256" key="9">
    <source>
        <dbReference type="ARBA" id="ARBA00031306"/>
    </source>
</evidence>
<dbReference type="InterPro" id="IPR024932">
    <property type="entry name" value="ApbE"/>
</dbReference>
<keyword evidence="4 11" id="KW-0285">Flavoprotein</keyword>
<gene>
    <name evidence="13" type="ORF">SM757_17680</name>
</gene>
<accession>A0ABU5IGZ5</accession>
<feature type="signal peptide" evidence="12">
    <location>
        <begin position="1"/>
        <end position="21"/>
    </location>
</feature>